<proteinExistence type="inferred from homology"/>
<dbReference type="Proteomes" id="UP000198639">
    <property type="component" value="Unassembled WGS sequence"/>
</dbReference>
<dbReference type="EMBL" id="FOLD01000042">
    <property type="protein sequence ID" value="SFD86825.1"/>
    <property type="molecule type" value="Genomic_DNA"/>
</dbReference>
<dbReference type="InterPro" id="IPR006300">
    <property type="entry name" value="FlgB"/>
</dbReference>
<dbReference type="GO" id="GO:0071978">
    <property type="term" value="P:bacterial-type flagellum-dependent swarming motility"/>
    <property type="evidence" value="ECO:0007669"/>
    <property type="project" value="TreeGrafter"/>
</dbReference>
<evidence type="ECO:0000256" key="3">
    <source>
        <dbReference type="ARBA" id="ARBA00014376"/>
    </source>
</evidence>
<sequence>MEIRRANGRDNDLFWEKSLSIYGRKLELIASNIANADTPNYKARDLDFKSALSQAMAPSEAELQSSQRSRTLHSNDPLPFPILYRVPSQGSVDNNTVDMDVERAAFADTAVRYELAIQKLSHEYKEMEELLRTTPY</sequence>
<evidence type="ECO:0000256" key="2">
    <source>
        <dbReference type="ARBA" id="ARBA00009677"/>
    </source>
</evidence>
<evidence type="ECO:0000313" key="9">
    <source>
        <dbReference type="Proteomes" id="UP000198639"/>
    </source>
</evidence>
<comment type="subunit">
    <text evidence="6">The basal body constitutes a major portion of the flagellar organelle and consists of a number of rings mounted on a central rod.</text>
</comment>
<name>A0A1I1VVG2_9BURK</name>
<dbReference type="PANTHER" id="PTHR30435">
    <property type="entry name" value="FLAGELLAR PROTEIN"/>
    <property type="match status" value="1"/>
</dbReference>
<evidence type="ECO:0000256" key="4">
    <source>
        <dbReference type="ARBA" id="ARBA00023143"/>
    </source>
</evidence>
<evidence type="ECO:0000256" key="6">
    <source>
        <dbReference type="PIRNR" id="PIRNR002889"/>
    </source>
</evidence>
<dbReference type="GO" id="GO:0030694">
    <property type="term" value="C:bacterial-type flagellum basal body, rod"/>
    <property type="evidence" value="ECO:0007669"/>
    <property type="project" value="InterPro"/>
</dbReference>
<evidence type="ECO:0000256" key="5">
    <source>
        <dbReference type="ARBA" id="ARBA00024934"/>
    </source>
</evidence>
<protein>
    <recommendedName>
        <fullName evidence="3 6">Flagellar basal body rod protein FlgB</fullName>
    </recommendedName>
</protein>
<evidence type="ECO:0000313" key="8">
    <source>
        <dbReference type="EMBL" id="SFD86825.1"/>
    </source>
</evidence>
<evidence type="ECO:0000256" key="1">
    <source>
        <dbReference type="ARBA" id="ARBA00004117"/>
    </source>
</evidence>
<gene>
    <name evidence="8" type="ORF">SAMN05216204_14227</name>
</gene>
<keyword evidence="8" id="KW-0969">Cilium</keyword>
<comment type="subcellular location">
    <subcellularLocation>
        <location evidence="1 6">Bacterial flagellum basal body</location>
    </subcellularLocation>
</comment>
<dbReference type="NCBIfam" id="TIGR01396">
    <property type="entry name" value="FlgB"/>
    <property type="match status" value="1"/>
</dbReference>
<keyword evidence="9" id="KW-1185">Reference proteome</keyword>
<dbReference type="AlphaFoldDB" id="A0A1I1VVG2"/>
<accession>A0A1I1VVG2</accession>
<feature type="domain" description="Flagellar basal body rod protein N-terminal" evidence="7">
    <location>
        <begin position="24"/>
        <end position="42"/>
    </location>
</feature>
<reference evidence="9" key="1">
    <citation type="submission" date="2016-10" db="EMBL/GenBank/DDBJ databases">
        <authorList>
            <person name="Varghese N."/>
            <person name="Submissions S."/>
        </authorList>
    </citation>
    <scope>NUCLEOTIDE SEQUENCE [LARGE SCALE GENOMIC DNA]</scope>
    <source>
        <strain evidence="9">CGMCC 1.12041</strain>
    </source>
</reference>
<dbReference type="PANTHER" id="PTHR30435:SF12">
    <property type="entry name" value="FLAGELLAR BASAL BODY ROD PROTEIN FLGB"/>
    <property type="match status" value="1"/>
</dbReference>
<dbReference type="Pfam" id="PF00460">
    <property type="entry name" value="Flg_bb_rod"/>
    <property type="match status" value="1"/>
</dbReference>
<dbReference type="InterPro" id="IPR001444">
    <property type="entry name" value="Flag_bb_rod_N"/>
</dbReference>
<organism evidence="8 9">
    <name type="scientific">Massilia yuzhufengensis</name>
    <dbReference type="NCBI Taxonomy" id="1164594"/>
    <lineage>
        <taxon>Bacteria</taxon>
        <taxon>Pseudomonadati</taxon>
        <taxon>Pseudomonadota</taxon>
        <taxon>Betaproteobacteria</taxon>
        <taxon>Burkholderiales</taxon>
        <taxon>Oxalobacteraceae</taxon>
        <taxon>Telluria group</taxon>
        <taxon>Massilia</taxon>
    </lineage>
</organism>
<dbReference type="PIRSF" id="PIRSF002889">
    <property type="entry name" value="Rod_FlgB"/>
    <property type="match status" value="1"/>
</dbReference>
<keyword evidence="8" id="KW-0966">Cell projection</keyword>
<keyword evidence="4 6" id="KW-0975">Bacterial flagellum</keyword>
<dbReference type="STRING" id="1164594.SAMN05216204_14227"/>
<evidence type="ECO:0000259" key="7">
    <source>
        <dbReference type="Pfam" id="PF00460"/>
    </source>
</evidence>
<comment type="function">
    <text evidence="5 6">Structural component of flagellum, the bacterial motility apparatus. Part of the rod structure of flagellar basal body.</text>
</comment>
<dbReference type="OrthoDB" id="9788334at2"/>
<keyword evidence="8" id="KW-0282">Flagellum</keyword>
<comment type="similarity">
    <text evidence="2 6">Belongs to the flagella basal body rod proteins family.</text>
</comment>